<gene>
    <name evidence="1" type="ORF">KUCAC02_014704</name>
</gene>
<dbReference type="EMBL" id="CM043800">
    <property type="protein sequence ID" value="KAI4811832.1"/>
    <property type="molecule type" value="Genomic_DNA"/>
</dbReference>
<protein>
    <submittedName>
        <fullName evidence="1">Uncharacterized protein</fullName>
    </submittedName>
</protein>
<keyword evidence="2" id="KW-1185">Reference proteome</keyword>
<organism evidence="1 2">
    <name type="scientific">Chaenocephalus aceratus</name>
    <name type="common">Blackfin icefish</name>
    <name type="synonym">Chaenichthys aceratus</name>
    <dbReference type="NCBI Taxonomy" id="36190"/>
    <lineage>
        <taxon>Eukaryota</taxon>
        <taxon>Metazoa</taxon>
        <taxon>Chordata</taxon>
        <taxon>Craniata</taxon>
        <taxon>Vertebrata</taxon>
        <taxon>Euteleostomi</taxon>
        <taxon>Actinopterygii</taxon>
        <taxon>Neopterygii</taxon>
        <taxon>Teleostei</taxon>
        <taxon>Neoteleostei</taxon>
        <taxon>Acanthomorphata</taxon>
        <taxon>Eupercaria</taxon>
        <taxon>Perciformes</taxon>
        <taxon>Notothenioidei</taxon>
        <taxon>Channichthyidae</taxon>
        <taxon>Chaenocephalus</taxon>
    </lineage>
</organism>
<accession>A0ACB9WFH0</accession>
<evidence type="ECO:0000313" key="2">
    <source>
        <dbReference type="Proteomes" id="UP001057452"/>
    </source>
</evidence>
<reference evidence="1" key="1">
    <citation type="submission" date="2022-05" db="EMBL/GenBank/DDBJ databases">
        <title>Chromosome-level genome of Chaenocephalus aceratus.</title>
        <authorList>
            <person name="Park H."/>
        </authorList>
    </citation>
    <scope>NUCLEOTIDE SEQUENCE</scope>
    <source>
        <strain evidence="1">KU_202001</strain>
    </source>
</reference>
<feature type="non-terminal residue" evidence="1">
    <location>
        <position position="145"/>
    </location>
</feature>
<evidence type="ECO:0000313" key="1">
    <source>
        <dbReference type="EMBL" id="KAI4811832.1"/>
    </source>
</evidence>
<name>A0ACB9WFH0_CHAAC</name>
<sequence length="145" mass="16234">DRTLLIGIPRSGETRRRTHTPHHLIDIPSVNVLVWPGPDGSITFSNLGPRHMHASKLQRLCALLMVKLSGLFHPLPFLPPFSAARHHTAERGDSTGLVEKRNRRAGGGAISWRMLWKQRIGLVPEPEQQGRGQRHSTRTHVCLST</sequence>
<comment type="caution">
    <text evidence="1">The sequence shown here is derived from an EMBL/GenBank/DDBJ whole genome shotgun (WGS) entry which is preliminary data.</text>
</comment>
<dbReference type="Proteomes" id="UP001057452">
    <property type="component" value="Chromosome 16"/>
</dbReference>
<feature type="non-terminal residue" evidence="1">
    <location>
        <position position="1"/>
    </location>
</feature>
<proteinExistence type="predicted"/>